<dbReference type="PIRSF" id="PIRSF000535">
    <property type="entry name" value="1PFK/6PFK/LacC"/>
    <property type="match status" value="1"/>
</dbReference>
<evidence type="ECO:0000259" key="13">
    <source>
        <dbReference type="Pfam" id="PF00294"/>
    </source>
</evidence>
<dbReference type="RefSeq" id="WP_378038708.1">
    <property type="nucleotide sequence ID" value="NZ_JBHSIV010000035.1"/>
</dbReference>
<evidence type="ECO:0000256" key="11">
    <source>
        <dbReference type="RuleBase" id="RU369061"/>
    </source>
</evidence>
<dbReference type="Gene3D" id="3.40.1190.20">
    <property type="match status" value="1"/>
</dbReference>
<dbReference type="NCBIfam" id="TIGR03168">
    <property type="entry name" value="1-PFK"/>
    <property type="match status" value="1"/>
</dbReference>
<feature type="domain" description="Carbohydrate kinase PfkB" evidence="13">
    <location>
        <begin position="13"/>
        <end position="288"/>
    </location>
</feature>
<protein>
    <recommendedName>
        <fullName evidence="3 11">1-phosphofructokinase</fullName>
        <shortName evidence="11">Fru1PK</shortName>
        <ecNumber evidence="2 11">2.7.1.56</ecNumber>
    </recommendedName>
    <alternativeName>
        <fullName evidence="8 11">Fructose 1-phosphate kinase</fullName>
    </alternativeName>
</protein>
<evidence type="ECO:0000256" key="3">
    <source>
        <dbReference type="ARBA" id="ARBA00013596"/>
    </source>
</evidence>
<dbReference type="NCBIfam" id="TIGR03828">
    <property type="entry name" value="pfkB"/>
    <property type="match status" value="1"/>
</dbReference>
<keyword evidence="4 10" id="KW-0808">Transferase</keyword>
<dbReference type="InterPro" id="IPR011611">
    <property type="entry name" value="PfkB_dom"/>
</dbReference>
<dbReference type="InterPro" id="IPR022463">
    <property type="entry name" value="1-PFruKinase"/>
</dbReference>
<proteinExistence type="inferred from homology"/>
<dbReference type="EMBL" id="JBHSIV010000035">
    <property type="protein sequence ID" value="MFC5065348.1"/>
    <property type="molecule type" value="Genomic_DNA"/>
</dbReference>
<keyword evidence="7 11" id="KW-0067">ATP-binding</keyword>
<dbReference type="CDD" id="cd01164">
    <property type="entry name" value="FruK_PfkB_like"/>
    <property type="match status" value="1"/>
</dbReference>
<evidence type="ECO:0000256" key="6">
    <source>
        <dbReference type="ARBA" id="ARBA00022777"/>
    </source>
</evidence>
<evidence type="ECO:0000256" key="12">
    <source>
        <dbReference type="SAM" id="MobiDB-lite"/>
    </source>
</evidence>
<evidence type="ECO:0000256" key="9">
    <source>
        <dbReference type="ARBA" id="ARBA00047745"/>
    </source>
</evidence>
<dbReference type="PROSITE" id="PS00584">
    <property type="entry name" value="PFKB_KINASES_2"/>
    <property type="match status" value="1"/>
</dbReference>
<evidence type="ECO:0000256" key="5">
    <source>
        <dbReference type="ARBA" id="ARBA00022741"/>
    </source>
</evidence>
<evidence type="ECO:0000313" key="14">
    <source>
        <dbReference type="EMBL" id="MFC5065348.1"/>
    </source>
</evidence>
<dbReference type="GO" id="GO:0008662">
    <property type="term" value="F:1-phosphofructokinase activity"/>
    <property type="evidence" value="ECO:0007669"/>
    <property type="project" value="UniProtKB-EC"/>
</dbReference>
<comment type="similarity">
    <text evidence="1 11">Belongs to the carbohydrate kinase PfkB family.</text>
</comment>
<dbReference type="Proteomes" id="UP001595947">
    <property type="component" value="Unassembled WGS sequence"/>
</dbReference>
<keyword evidence="15" id="KW-1185">Reference proteome</keyword>
<name>A0ABV9YRH9_9PSEU</name>
<evidence type="ECO:0000256" key="1">
    <source>
        <dbReference type="ARBA" id="ARBA00010688"/>
    </source>
</evidence>
<evidence type="ECO:0000256" key="2">
    <source>
        <dbReference type="ARBA" id="ARBA00012131"/>
    </source>
</evidence>
<keyword evidence="6 11" id="KW-0418">Kinase</keyword>
<evidence type="ECO:0000256" key="10">
    <source>
        <dbReference type="PIRNR" id="PIRNR000535"/>
    </source>
</evidence>
<dbReference type="SUPFAM" id="SSF53613">
    <property type="entry name" value="Ribokinase-like"/>
    <property type="match status" value="1"/>
</dbReference>
<keyword evidence="5 11" id="KW-0547">Nucleotide-binding</keyword>
<comment type="catalytic activity">
    <reaction evidence="9 11">
        <text>beta-D-fructose 1-phosphate + ATP = beta-D-fructose 1,6-bisphosphate + ADP + H(+)</text>
        <dbReference type="Rhea" id="RHEA:14213"/>
        <dbReference type="ChEBI" id="CHEBI:15378"/>
        <dbReference type="ChEBI" id="CHEBI:30616"/>
        <dbReference type="ChEBI" id="CHEBI:32966"/>
        <dbReference type="ChEBI" id="CHEBI:138881"/>
        <dbReference type="ChEBI" id="CHEBI:456216"/>
        <dbReference type="EC" id="2.7.1.56"/>
    </reaction>
</comment>
<dbReference type="Pfam" id="PF00294">
    <property type="entry name" value="PfkB"/>
    <property type="match status" value="1"/>
</dbReference>
<dbReference type="PANTHER" id="PTHR46566">
    <property type="entry name" value="1-PHOSPHOFRUCTOKINASE-RELATED"/>
    <property type="match status" value="1"/>
</dbReference>
<reference evidence="15" key="1">
    <citation type="journal article" date="2019" name="Int. J. Syst. Evol. Microbiol.">
        <title>The Global Catalogue of Microorganisms (GCM) 10K type strain sequencing project: providing services to taxonomists for standard genome sequencing and annotation.</title>
        <authorList>
            <consortium name="The Broad Institute Genomics Platform"/>
            <consortium name="The Broad Institute Genome Sequencing Center for Infectious Disease"/>
            <person name="Wu L."/>
            <person name="Ma J."/>
        </authorList>
    </citation>
    <scope>NUCLEOTIDE SEQUENCE [LARGE SCALE GENOMIC DNA]</scope>
    <source>
        <strain evidence="15">CGMCC 4.7093</strain>
    </source>
</reference>
<dbReference type="InterPro" id="IPR017583">
    <property type="entry name" value="Tagatose/fructose_Pkinase"/>
</dbReference>
<feature type="region of interest" description="Disordered" evidence="12">
    <location>
        <begin position="291"/>
        <end position="315"/>
    </location>
</feature>
<evidence type="ECO:0000256" key="7">
    <source>
        <dbReference type="ARBA" id="ARBA00022840"/>
    </source>
</evidence>
<gene>
    <name evidence="14" type="primary">pfkB</name>
    <name evidence="14" type="ORF">ACFPBZ_24240</name>
</gene>
<sequence>MIVTVTPNPSIDRTVEVPELVPGAVLRATGHRVDPGGKGVNVSRVLAHFGRPTLAVMPGGEGELASLLRRAGVRPVCTPATGATRVNTALVEPDGTTTKVNEPGLLLTAAQLDALVDTVRVHASSADWVVTAGSVPTGAASDLHGRIVRAARRAGARVAVDTSGDALRHAVAERPDLVKPNVAELAELVGHPLPALADVLAAARELCSDGIDTVLVSMGAAGALVVDRDESWHVASPSVAVRSTVGAGDSTLAGYLIALGAGAKKPDALVHAVACGAAAVGLPGTAVPGPADVDPTLVRPASTPDSTLDLTGEAA</sequence>
<accession>A0ABV9YRH9</accession>
<evidence type="ECO:0000256" key="4">
    <source>
        <dbReference type="ARBA" id="ARBA00022679"/>
    </source>
</evidence>
<dbReference type="PANTHER" id="PTHR46566:SF5">
    <property type="entry name" value="1-PHOSPHOFRUCTOKINASE"/>
    <property type="match status" value="1"/>
</dbReference>
<dbReference type="PROSITE" id="PS00583">
    <property type="entry name" value="PFKB_KINASES_1"/>
    <property type="match status" value="1"/>
</dbReference>
<dbReference type="EC" id="2.7.1.56" evidence="2 11"/>
<organism evidence="14 15">
    <name type="scientific">Actinomycetospora atypica</name>
    <dbReference type="NCBI Taxonomy" id="1290095"/>
    <lineage>
        <taxon>Bacteria</taxon>
        <taxon>Bacillati</taxon>
        <taxon>Actinomycetota</taxon>
        <taxon>Actinomycetes</taxon>
        <taxon>Pseudonocardiales</taxon>
        <taxon>Pseudonocardiaceae</taxon>
        <taxon>Actinomycetospora</taxon>
    </lineage>
</organism>
<dbReference type="InterPro" id="IPR029056">
    <property type="entry name" value="Ribokinase-like"/>
</dbReference>
<comment type="function">
    <text evidence="11">Catalyzes the ATP-dependent phosphorylation of fructose-l-phosphate to fructose-l,6-bisphosphate.</text>
</comment>
<comment type="caution">
    <text evidence="14">The sequence shown here is derived from an EMBL/GenBank/DDBJ whole genome shotgun (WGS) entry which is preliminary data.</text>
</comment>
<evidence type="ECO:0000256" key="8">
    <source>
        <dbReference type="ARBA" id="ARBA00032802"/>
    </source>
</evidence>
<evidence type="ECO:0000313" key="15">
    <source>
        <dbReference type="Proteomes" id="UP001595947"/>
    </source>
</evidence>
<dbReference type="InterPro" id="IPR002173">
    <property type="entry name" value="Carboh/pur_kinase_PfkB_CS"/>
</dbReference>